<dbReference type="AlphaFoldDB" id="A0A7H4PF73"/>
<accession>A0A7H4PF73</accession>
<proteinExistence type="predicted"/>
<keyword evidence="1" id="KW-0808">Transferase</keyword>
<comment type="caution">
    <text evidence="1">The sequence shown here is derived from an EMBL/GenBank/DDBJ whole genome shotgun (WGS) entry which is preliminary data.</text>
</comment>
<gene>
    <name evidence="1" type="ORF">NCTC11685_04303</name>
</gene>
<dbReference type="EMBL" id="UGMS01000002">
    <property type="protein sequence ID" value="STW66550.1"/>
    <property type="molecule type" value="Genomic_DNA"/>
</dbReference>
<evidence type="ECO:0000313" key="1">
    <source>
        <dbReference type="EMBL" id="STW66550.1"/>
    </source>
</evidence>
<keyword evidence="1" id="KW-0418">Kinase</keyword>
<sequence length="36" mass="4101">MAERVREKLAAEQRKQKSLAAMRELSELSQKLGLSN</sequence>
<dbReference type="Proteomes" id="UP000254863">
    <property type="component" value="Unassembled WGS sequence"/>
</dbReference>
<organism evidence="1 2">
    <name type="scientific">Klebsiella michiganensis</name>
    <dbReference type="NCBI Taxonomy" id="1134687"/>
    <lineage>
        <taxon>Bacteria</taxon>
        <taxon>Pseudomonadati</taxon>
        <taxon>Pseudomonadota</taxon>
        <taxon>Gammaproteobacteria</taxon>
        <taxon>Enterobacterales</taxon>
        <taxon>Enterobacteriaceae</taxon>
        <taxon>Klebsiella/Raoultella group</taxon>
        <taxon>Klebsiella</taxon>
    </lineage>
</organism>
<reference evidence="1 2" key="1">
    <citation type="submission" date="2018-06" db="EMBL/GenBank/DDBJ databases">
        <authorList>
            <consortium name="Pathogen Informatics"/>
            <person name="Doyle S."/>
        </authorList>
    </citation>
    <scope>NUCLEOTIDE SEQUENCE [LARGE SCALE GENOMIC DNA]</scope>
    <source>
        <strain evidence="1 2">NCTC11685</strain>
    </source>
</reference>
<evidence type="ECO:0000313" key="2">
    <source>
        <dbReference type="Proteomes" id="UP000254863"/>
    </source>
</evidence>
<protein>
    <submittedName>
        <fullName evidence="1">Putative Shikimate kinase</fullName>
    </submittedName>
</protein>
<name>A0A7H4PF73_9ENTR</name>
<dbReference type="GO" id="GO:0016301">
    <property type="term" value="F:kinase activity"/>
    <property type="evidence" value="ECO:0007669"/>
    <property type="project" value="UniProtKB-KW"/>
</dbReference>